<dbReference type="GO" id="GO:0061459">
    <property type="term" value="F:L-arginine transmembrane transporter activity"/>
    <property type="evidence" value="ECO:0007669"/>
    <property type="project" value="TreeGrafter"/>
</dbReference>
<feature type="region of interest" description="Disordered" evidence="5">
    <location>
        <begin position="1006"/>
        <end position="1092"/>
    </location>
</feature>
<feature type="transmembrane region" description="Helical" evidence="6">
    <location>
        <begin position="184"/>
        <end position="205"/>
    </location>
</feature>
<dbReference type="GO" id="GO:0000064">
    <property type="term" value="F:L-ornithine transmembrane transporter activity"/>
    <property type="evidence" value="ECO:0007669"/>
    <property type="project" value="TreeGrafter"/>
</dbReference>
<evidence type="ECO:0000256" key="6">
    <source>
        <dbReference type="SAM" id="Phobius"/>
    </source>
</evidence>
<feature type="transmembrane region" description="Helical" evidence="6">
    <location>
        <begin position="521"/>
        <end position="540"/>
    </location>
</feature>
<comment type="subcellular location">
    <subcellularLocation>
        <location evidence="1">Membrane</location>
        <topology evidence="1">Multi-pass membrane protein</topology>
    </subcellularLocation>
</comment>
<keyword evidence="3 6" id="KW-1133">Transmembrane helix</keyword>
<evidence type="ECO:0000256" key="2">
    <source>
        <dbReference type="ARBA" id="ARBA00022692"/>
    </source>
</evidence>
<dbReference type="PANTHER" id="PTHR43243:SF105">
    <property type="entry name" value="CATIONIC AMINO ACID TRANSPORTER C-TERMINAL DOMAIN-CONTAINING PROTEIN"/>
    <property type="match status" value="1"/>
</dbReference>
<gene>
    <name evidence="8" type="primary">CTR1</name>
</gene>
<feature type="region of interest" description="Disordered" evidence="5">
    <location>
        <begin position="425"/>
        <end position="459"/>
    </location>
</feature>
<dbReference type="Gene3D" id="1.20.1740.10">
    <property type="entry name" value="Amino acid/polyamine transporter I"/>
    <property type="match status" value="2"/>
</dbReference>
<evidence type="ECO:0000259" key="7">
    <source>
        <dbReference type="Pfam" id="PF13906"/>
    </source>
</evidence>
<feature type="domain" description="Cationic amino acid transporter C-terminal" evidence="7">
    <location>
        <begin position="550"/>
        <end position="594"/>
    </location>
</feature>
<name>V5GT80_ANOGL</name>
<accession>V5GT80</accession>
<dbReference type="Pfam" id="PF13520">
    <property type="entry name" value="AA_permease_2"/>
    <property type="match status" value="1"/>
</dbReference>
<feature type="transmembrane region" description="Helical" evidence="6">
    <location>
        <begin position="31"/>
        <end position="50"/>
    </location>
</feature>
<reference evidence="8" key="1">
    <citation type="submission" date="2013-07" db="EMBL/GenBank/DDBJ databases">
        <title>Midgut Transcriptome Profiling of Anoplphora glabripennis, a Lignocellulose Degrading, Wood-Boring Cerambycid.</title>
        <authorList>
            <person name="Scully E.D."/>
            <person name="Hoover K."/>
            <person name="Carlson J.E."/>
            <person name="Tien M."/>
            <person name="Geib S.M."/>
        </authorList>
    </citation>
    <scope>NUCLEOTIDE SEQUENCE</scope>
</reference>
<dbReference type="EMBL" id="GALX01005048">
    <property type="protein sequence ID" value="JAB63418.1"/>
    <property type="molecule type" value="Transcribed_RNA"/>
</dbReference>
<dbReference type="GO" id="GO:0005886">
    <property type="term" value="C:plasma membrane"/>
    <property type="evidence" value="ECO:0007669"/>
    <property type="project" value="TreeGrafter"/>
</dbReference>
<feature type="compositionally biased region" description="Polar residues" evidence="5">
    <location>
        <begin position="439"/>
        <end position="451"/>
    </location>
</feature>
<feature type="transmembrane region" description="Helical" evidence="6">
    <location>
        <begin position="368"/>
        <end position="387"/>
    </location>
</feature>
<feature type="compositionally biased region" description="Basic and acidic residues" evidence="5">
    <location>
        <begin position="1062"/>
        <end position="1077"/>
    </location>
</feature>
<feature type="transmembrane region" description="Helical" evidence="6">
    <location>
        <begin position="486"/>
        <end position="509"/>
    </location>
</feature>
<feature type="region of interest" description="Disordered" evidence="5">
    <location>
        <begin position="645"/>
        <end position="668"/>
    </location>
</feature>
<dbReference type="FunFam" id="1.20.1740.10:FF:000010">
    <property type="entry name" value="probable cationic amino acid transporter"/>
    <property type="match status" value="1"/>
</dbReference>
<feature type="region of interest" description="Disordered" evidence="5">
    <location>
        <begin position="731"/>
        <end position="759"/>
    </location>
</feature>
<keyword evidence="2 6" id="KW-0812">Transmembrane</keyword>
<dbReference type="PANTHER" id="PTHR43243">
    <property type="entry name" value="INNER MEMBRANE TRANSPORTER YGJI-RELATED"/>
    <property type="match status" value="1"/>
</dbReference>
<sequence>MAMIWKVLTRKKVIDPVSAEQSQLSRVLNTFDLTALGVGSTLGVGVYVLAGHVARDIAGPAVILSFLLAAIASVFAGLCYAEFGARAPRAGSAYIYSYVCIGEFIAFVIGWNLILEYVIGSASVARGLSLYLDTLINNTLKDTFREIAPINVPHLSQYFDFFAFGISILLATALAFGLKESSLVNNIFTVINIFVVGFVIIAGSLKADPGNWSISPDKNDTNATGIGNGGFFPFGVEGMIRGAATCFYGFVGFDCIATTAEEVKNPKRAIPISIILSLFIIFLAYFGTSTVITLMVPYYLQNPDAPIPYAFEHIGWYTAKWIVSIGGIFGLCASLFGAMFPLPRIVYAMASDSLVFKFLGKVHSRFQTPVIGTLLAGLLTGLMAALFDLSQLVNMMSIGTLLAYTIVAASVLLLRYTREETHQYVPVQTTSDSDDSENYTENKTYNNSEDATTSDEQELLHPPGGSVLAQIFNCGRYKNPTKTSETIVAFEVFIYCIICVLMGLCAIYLRDYIGNGEIWAIVITSIVVFIAVVIIMSIVTQPTSNKELSFKVPLVPLIPALSILVNIYLMLMLDIHTWIRFAVWMAVGLPIYYFSVRPYTEAQNKNVSNKSSIDYNVTMVHNKQNGKINGINNKAFVDDENVSPQLGVENENKNSKKKAAPQPPVQTNGILENEIPAEITRLDEILDAAASSIDDSVIERKLSVDTVSNMSDFVPHEENVVADVHRDNVVTPANSKAPSFSSYKKDSLSDSNEPPSLNLDNKIDIKLLENDSKVASNIIAQNEIQKEAPDIEDIQILDDSLPPVLEKETQFEDQPVKDSDSESIKNDTSQRSSNTSLIPTPPPSPSSPVLKVKEEKNDNVPVPPPLIPPMVSMEEVKAILRPTASNLRSVTLRPTKQREELIQEDVYEPGEENLKVGSDKYKHFLENLNGKLQSKKVLPNYIPYIKLPPTNNPEPKHETEEHKPSENVVEDNINKLEAMEKLGSFISDPSRNKGILGNINLLEKSTTKDEGRNDEGIIKNNDNESNNQSPEDDDKASVSTSDSDFMEHKNRMQNVFRSMNIKKTDGLRDPDHVEGRNVKSLGPSFLGDDKSKHRQAMGEIFKSIEQRRPQEDGD</sequence>
<feature type="compositionally biased region" description="Polar residues" evidence="5">
    <location>
        <begin position="731"/>
        <end position="742"/>
    </location>
</feature>
<evidence type="ECO:0000256" key="4">
    <source>
        <dbReference type="ARBA" id="ARBA00023136"/>
    </source>
</evidence>
<evidence type="ECO:0000256" key="3">
    <source>
        <dbReference type="ARBA" id="ARBA00022989"/>
    </source>
</evidence>
<feature type="transmembrane region" description="Helical" evidence="6">
    <location>
        <begin position="93"/>
        <end position="111"/>
    </location>
</feature>
<feature type="transmembrane region" description="Helical" evidence="6">
    <location>
        <begin position="393"/>
        <end position="414"/>
    </location>
</feature>
<keyword evidence="4 6" id="KW-0472">Membrane</keyword>
<feature type="compositionally biased region" description="Polar residues" evidence="5">
    <location>
        <begin position="749"/>
        <end position="759"/>
    </location>
</feature>
<feature type="transmembrane region" description="Helical" evidence="6">
    <location>
        <begin position="158"/>
        <end position="178"/>
    </location>
</feature>
<dbReference type="GO" id="GO:0097638">
    <property type="term" value="P:L-arginine import across plasma membrane"/>
    <property type="evidence" value="ECO:0007669"/>
    <property type="project" value="TreeGrafter"/>
</dbReference>
<organism evidence="8">
    <name type="scientific">Anoplophora glabripennis</name>
    <name type="common">Asian longhorn beetle</name>
    <name type="synonym">Anoplophora nobilis</name>
    <dbReference type="NCBI Taxonomy" id="217634"/>
    <lineage>
        <taxon>Eukaryota</taxon>
        <taxon>Metazoa</taxon>
        <taxon>Ecdysozoa</taxon>
        <taxon>Arthropoda</taxon>
        <taxon>Hexapoda</taxon>
        <taxon>Insecta</taxon>
        <taxon>Pterygota</taxon>
        <taxon>Neoptera</taxon>
        <taxon>Endopterygota</taxon>
        <taxon>Coleoptera</taxon>
        <taxon>Polyphaga</taxon>
        <taxon>Cucujiformia</taxon>
        <taxon>Chrysomeloidea</taxon>
        <taxon>Cerambycidae</taxon>
        <taxon>Lamiinae</taxon>
        <taxon>Lamiini</taxon>
        <taxon>Anoplophora</taxon>
    </lineage>
</organism>
<evidence type="ECO:0000256" key="1">
    <source>
        <dbReference type="ARBA" id="ARBA00004141"/>
    </source>
</evidence>
<feature type="compositionally biased region" description="Basic and acidic residues" evidence="5">
    <location>
        <begin position="1006"/>
        <end position="1017"/>
    </location>
</feature>
<protein>
    <submittedName>
        <fullName evidence="8">High affinity cationic amino acid transporter 1</fullName>
    </submittedName>
</protein>
<dbReference type="InterPro" id="IPR029485">
    <property type="entry name" value="CAT_C"/>
</dbReference>
<evidence type="ECO:0000256" key="5">
    <source>
        <dbReference type="SAM" id="MobiDB-lite"/>
    </source>
</evidence>
<feature type="transmembrane region" description="Helical" evidence="6">
    <location>
        <begin position="62"/>
        <end position="81"/>
    </location>
</feature>
<dbReference type="GO" id="GO:0015189">
    <property type="term" value="F:L-lysine transmembrane transporter activity"/>
    <property type="evidence" value="ECO:0007669"/>
    <property type="project" value="TreeGrafter"/>
</dbReference>
<evidence type="ECO:0000313" key="8">
    <source>
        <dbReference type="EMBL" id="JAB63418.1"/>
    </source>
</evidence>
<dbReference type="AlphaFoldDB" id="V5GT80"/>
<feature type="compositionally biased region" description="Basic and acidic residues" evidence="5">
    <location>
        <begin position="808"/>
        <end position="825"/>
    </location>
</feature>
<feature type="transmembrane region" description="Helical" evidence="6">
    <location>
        <begin position="321"/>
        <end position="347"/>
    </location>
</feature>
<proteinExistence type="predicted"/>
<dbReference type="InterPro" id="IPR002293">
    <property type="entry name" value="AA/rel_permease1"/>
</dbReference>
<feature type="region of interest" description="Disordered" evidence="5">
    <location>
        <begin position="808"/>
        <end position="866"/>
    </location>
</feature>
<feature type="transmembrane region" description="Helical" evidence="6">
    <location>
        <begin position="274"/>
        <end position="301"/>
    </location>
</feature>
<feature type="transmembrane region" description="Helical" evidence="6">
    <location>
        <begin position="552"/>
        <end position="571"/>
    </location>
</feature>
<dbReference type="Pfam" id="PF13906">
    <property type="entry name" value="AA_permease_C"/>
    <property type="match status" value="1"/>
</dbReference>